<organism evidence="2 3">
    <name type="scientific">Elaphomyces granulatus</name>
    <dbReference type="NCBI Taxonomy" id="519963"/>
    <lineage>
        <taxon>Eukaryota</taxon>
        <taxon>Fungi</taxon>
        <taxon>Dikarya</taxon>
        <taxon>Ascomycota</taxon>
        <taxon>Pezizomycotina</taxon>
        <taxon>Eurotiomycetes</taxon>
        <taxon>Eurotiomycetidae</taxon>
        <taxon>Eurotiales</taxon>
        <taxon>Elaphomycetaceae</taxon>
        <taxon>Elaphomyces</taxon>
    </lineage>
</organism>
<feature type="compositionally biased region" description="Acidic residues" evidence="1">
    <location>
        <begin position="315"/>
        <end position="327"/>
    </location>
</feature>
<sequence length="335" mass="38116">MPSPVSPKQPKRKLSEQSHSPQHQLKRQKLSQLTSAHWDNLSKVWLTKDALEELDRRNDIQARSHPSTYQGCRRPLTRSFHAESKKRCEFAPDPIRDCAPEYIKAVKEFSKLGEGDIGDPKCVGADYPFGNLVHLTDGSLARAKPDLFYGARPEQLDRKIRNELSDKIIPSTQDDLPMLPNFFSEVKGSDGTSACYDGALGARAMHYLQSYKQDKLVYDNNARTITSTYLADLKLYTIHIIAPKDENDRPEYIMTRLNGYSMTDRKTFLKGAPGRNARDWAKEQRDEFIEEANKRHNESQFQSQSASEQDTTSDLTEDSDTSTEPDEAEFHDAAQ</sequence>
<evidence type="ECO:0000256" key="1">
    <source>
        <dbReference type="SAM" id="MobiDB-lite"/>
    </source>
</evidence>
<protein>
    <submittedName>
        <fullName evidence="2">Uncharacterized protein</fullName>
    </submittedName>
</protein>
<dbReference type="EMBL" id="NPHW01006501">
    <property type="protein sequence ID" value="OXV05749.1"/>
    <property type="molecule type" value="Genomic_DNA"/>
</dbReference>
<dbReference type="OrthoDB" id="4503105at2759"/>
<dbReference type="AlphaFoldDB" id="A0A232LNN0"/>
<dbReference type="Proteomes" id="UP000243515">
    <property type="component" value="Unassembled WGS sequence"/>
</dbReference>
<comment type="caution">
    <text evidence="2">The sequence shown here is derived from an EMBL/GenBank/DDBJ whole genome shotgun (WGS) entry which is preliminary data.</text>
</comment>
<gene>
    <name evidence="2" type="ORF">Egran_06483</name>
</gene>
<reference evidence="2 3" key="1">
    <citation type="journal article" date="2015" name="Environ. Microbiol.">
        <title>Metagenome sequence of Elaphomyces granulatus from sporocarp tissue reveals Ascomycota ectomycorrhizal fingerprints of genome expansion and a Proteobacteria-rich microbiome.</title>
        <authorList>
            <person name="Quandt C.A."/>
            <person name="Kohler A."/>
            <person name="Hesse C.N."/>
            <person name="Sharpton T.J."/>
            <person name="Martin F."/>
            <person name="Spatafora J.W."/>
        </authorList>
    </citation>
    <scope>NUCLEOTIDE SEQUENCE [LARGE SCALE GENOMIC DNA]</scope>
    <source>
        <strain evidence="2 3">OSC145934</strain>
    </source>
</reference>
<accession>A0A232LNN0</accession>
<feature type="compositionally biased region" description="Low complexity" evidence="1">
    <location>
        <begin position="299"/>
        <end position="314"/>
    </location>
</feature>
<feature type="region of interest" description="Disordered" evidence="1">
    <location>
        <begin position="1"/>
        <end position="31"/>
    </location>
</feature>
<keyword evidence="3" id="KW-1185">Reference proteome</keyword>
<feature type="compositionally biased region" description="Basic and acidic residues" evidence="1">
    <location>
        <begin position="287"/>
        <end position="298"/>
    </location>
</feature>
<feature type="region of interest" description="Disordered" evidence="1">
    <location>
        <begin position="287"/>
        <end position="335"/>
    </location>
</feature>
<proteinExistence type="predicted"/>
<evidence type="ECO:0000313" key="3">
    <source>
        <dbReference type="Proteomes" id="UP000243515"/>
    </source>
</evidence>
<name>A0A232LNN0_9EURO</name>
<evidence type="ECO:0000313" key="2">
    <source>
        <dbReference type="EMBL" id="OXV05749.1"/>
    </source>
</evidence>